<reference evidence="11" key="1">
    <citation type="submission" date="2016-11" db="UniProtKB">
        <authorList>
            <consortium name="WormBaseParasite"/>
        </authorList>
    </citation>
    <scope>IDENTIFICATION</scope>
</reference>
<dbReference type="GO" id="GO:0097038">
    <property type="term" value="C:perinuclear endoplasmic reticulum"/>
    <property type="evidence" value="ECO:0007669"/>
    <property type="project" value="TreeGrafter"/>
</dbReference>
<sequence length="870" mass="97729">MNSIGLGIAMNEPGNRDQSTQYKGWLYKWTNYLRGYQKRWFVLQNGLLSYYRNHAEMSHTCRGTINLASAQILPYDSCTFIIKNSGTQVFHLKAPSEVDRQRWVTALELAKSKAPAIRDADSCSEDGEITMGTDSREVEQLIAQIDQKLSDMKNFSATLNHNGETLIHLLAEFEAKRCEAAAALPVSSAEDTLVKSLKERTTMHKIMLNAMLNSCRDVGEFLSNEGRRWKRLLDYERGQRRRLQDMVEQLAKQHSSLEKKIIQEGSCGAHPGFVESAKQQQHRATSASSAGAADEPGASKASQQPAEDEDNSEDEFHDANEMLELEGGAGVDSAAVVNSQKQQKQEQQQIIKISLPTNRTPSPAVVHKTDSFADEYESDCEYSDREAPGDSCEYNVIMTKLTRHASSGSSAGQPKLRQHQRPLSRPSSSVGFSQQHPSSSSSASLTGGGVVRRTRRSTVPERPNYSLNLWSIMKNCIGRELTKIPMPVNFSEPLSMLQRITEELEYSHCLDKAARASDQWEQLAYVAAYTISSYSTTAARTAKPFNPLLGETFEFDRTEDLGWRSFAEQVSHHPPAAAFHVESKAGWIAYQEFGMSSKFRGKFLSVIPHGIAHLVFAESGHHYTWRKVTSTVHNIIVGKLWIDNHGEMDIVNHTTGDVCRLTYKPYSYFSRETPRKVTGVITDRQGVTRYVLTGTWDEMIEGARVCRVDDTNQAKPVMETRQASVLWRRNPNLPNADKMYNFTKFAIEMNEPEDGVAPTDSRLRPDQRLMEDGRWDEANKEKLRLEEKQRAKRRQREVTVAAAADADSTVAAGGSTGAAAGQLEHGAPEFEPVWFKLQQDEITGNSIHRFTGDYWACKERADWSKCPDLY</sequence>
<protein>
    <recommendedName>
        <fullName evidence="9">Oxysterol-binding protein</fullName>
    </recommendedName>
</protein>
<dbReference type="PROSITE" id="PS01013">
    <property type="entry name" value="OSBP"/>
    <property type="match status" value="1"/>
</dbReference>
<dbReference type="InterPro" id="IPR018494">
    <property type="entry name" value="Oxysterol-bd_CS"/>
</dbReference>
<dbReference type="SUPFAM" id="SSF50729">
    <property type="entry name" value="PH domain-like"/>
    <property type="match status" value="1"/>
</dbReference>
<dbReference type="InterPro" id="IPR037239">
    <property type="entry name" value="OSBP_sf"/>
</dbReference>
<dbReference type="Proteomes" id="UP000095280">
    <property type="component" value="Unplaced"/>
</dbReference>
<dbReference type="OrthoDB" id="1854502at2759"/>
<evidence type="ECO:0000256" key="7">
    <source>
        <dbReference type="ARBA" id="ARBA00023136"/>
    </source>
</evidence>
<dbReference type="InterPro" id="IPR001849">
    <property type="entry name" value="PH_domain"/>
</dbReference>
<dbReference type="GO" id="GO:0006869">
    <property type="term" value="P:lipid transport"/>
    <property type="evidence" value="ECO:0007669"/>
    <property type="project" value="UniProtKB-KW"/>
</dbReference>
<dbReference type="CDD" id="cd13284">
    <property type="entry name" value="PH_OSBP_ORP4"/>
    <property type="match status" value="1"/>
</dbReference>
<comment type="subcellular location">
    <subcellularLocation>
        <location evidence="1">Membrane</location>
        <topology evidence="1">Peripheral membrane protein</topology>
    </subcellularLocation>
</comment>
<dbReference type="FunFam" id="2.40.160.120:FF:000003">
    <property type="entry name" value="Oxysterol-binding protein"/>
    <property type="match status" value="1"/>
</dbReference>
<evidence type="ECO:0000256" key="3">
    <source>
        <dbReference type="ARBA" id="ARBA00022448"/>
    </source>
</evidence>
<dbReference type="Pfam" id="PF00169">
    <property type="entry name" value="PH"/>
    <property type="match status" value="1"/>
</dbReference>
<dbReference type="Pfam" id="PF01237">
    <property type="entry name" value="Oxysterol_BP"/>
    <property type="match status" value="1"/>
</dbReference>
<evidence type="ECO:0000256" key="2">
    <source>
        <dbReference type="ARBA" id="ARBA00008842"/>
    </source>
</evidence>
<comment type="similarity">
    <text evidence="2 8">Belongs to the OSBP family.</text>
</comment>
<organism evidence="10 11">
    <name type="scientific">Macrostomum lignano</name>
    <dbReference type="NCBI Taxonomy" id="282301"/>
    <lineage>
        <taxon>Eukaryota</taxon>
        <taxon>Metazoa</taxon>
        <taxon>Spiralia</taxon>
        <taxon>Lophotrochozoa</taxon>
        <taxon>Platyhelminthes</taxon>
        <taxon>Rhabditophora</taxon>
        <taxon>Macrostomorpha</taxon>
        <taxon>Macrostomida</taxon>
        <taxon>Macrostomidae</taxon>
        <taxon>Macrostomum</taxon>
    </lineage>
</organism>
<keyword evidence="5 9" id="KW-0445">Lipid transport</keyword>
<name>A0A1I8H5H3_9PLAT</name>
<keyword evidence="3 9" id="KW-0813">Transport</keyword>
<keyword evidence="4" id="KW-0597">Phosphoprotein</keyword>
<dbReference type="STRING" id="282301.A0A1I8H5H3"/>
<evidence type="ECO:0000256" key="4">
    <source>
        <dbReference type="ARBA" id="ARBA00022553"/>
    </source>
</evidence>
<evidence type="ECO:0000313" key="10">
    <source>
        <dbReference type="Proteomes" id="UP000095280"/>
    </source>
</evidence>
<dbReference type="InterPro" id="IPR000648">
    <property type="entry name" value="Oxysterol-bd"/>
</dbReference>
<dbReference type="PANTHER" id="PTHR10972:SF205">
    <property type="entry name" value="OXYSTEROL-BINDING PROTEIN 1"/>
    <property type="match status" value="1"/>
</dbReference>
<evidence type="ECO:0000256" key="9">
    <source>
        <dbReference type="RuleBase" id="RU003845"/>
    </source>
</evidence>
<evidence type="ECO:0000256" key="8">
    <source>
        <dbReference type="RuleBase" id="RU003844"/>
    </source>
</evidence>
<dbReference type="PROSITE" id="PS50003">
    <property type="entry name" value="PH_DOMAIN"/>
    <property type="match status" value="1"/>
</dbReference>
<dbReference type="Gene3D" id="2.40.160.120">
    <property type="match status" value="1"/>
</dbReference>
<dbReference type="GO" id="GO:0005886">
    <property type="term" value="C:plasma membrane"/>
    <property type="evidence" value="ECO:0007669"/>
    <property type="project" value="TreeGrafter"/>
</dbReference>
<proteinExistence type="inferred from homology"/>
<dbReference type="InterPro" id="IPR011993">
    <property type="entry name" value="PH-like_dom_sf"/>
</dbReference>
<accession>A0A1I8H5H3</accession>
<dbReference type="SMART" id="SM00233">
    <property type="entry name" value="PH"/>
    <property type="match status" value="1"/>
</dbReference>
<evidence type="ECO:0000256" key="1">
    <source>
        <dbReference type="ARBA" id="ARBA00004170"/>
    </source>
</evidence>
<dbReference type="SUPFAM" id="SSF144000">
    <property type="entry name" value="Oxysterol-binding protein-like"/>
    <property type="match status" value="1"/>
</dbReference>
<evidence type="ECO:0000256" key="5">
    <source>
        <dbReference type="ARBA" id="ARBA00023055"/>
    </source>
</evidence>
<dbReference type="PANTHER" id="PTHR10972">
    <property type="entry name" value="OXYSTEROL-BINDING PROTEIN-RELATED"/>
    <property type="match status" value="1"/>
</dbReference>
<evidence type="ECO:0000256" key="6">
    <source>
        <dbReference type="ARBA" id="ARBA00023121"/>
    </source>
</evidence>
<dbReference type="WBParaSite" id="maker-uti_cns_0004518-snap-gene-0.4-mRNA-1">
    <property type="protein sequence ID" value="maker-uti_cns_0004518-snap-gene-0.4-mRNA-1"/>
    <property type="gene ID" value="maker-uti_cns_0004518-snap-gene-0.4"/>
</dbReference>
<keyword evidence="6" id="KW-0446">Lipid-binding</keyword>
<keyword evidence="10" id="KW-1185">Reference proteome</keyword>
<keyword evidence="7" id="KW-0472">Membrane</keyword>
<evidence type="ECO:0000313" key="11">
    <source>
        <dbReference type="WBParaSite" id="maker-uti_cns_0004518-snap-gene-0.4-mRNA-1"/>
    </source>
</evidence>
<dbReference type="Gene3D" id="2.30.29.30">
    <property type="entry name" value="Pleckstrin-homology domain (PH domain)/Phosphotyrosine-binding domain (PTB)"/>
    <property type="match status" value="1"/>
</dbReference>
<dbReference type="GO" id="GO:0032934">
    <property type="term" value="F:sterol binding"/>
    <property type="evidence" value="ECO:0007669"/>
    <property type="project" value="TreeGrafter"/>
</dbReference>
<dbReference type="AlphaFoldDB" id="A0A1I8H5H3"/>
<dbReference type="GO" id="GO:0005829">
    <property type="term" value="C:cytosol"/>
    <property type="evidence" value="ECO:0007669"/>
    <property type="project" value="TreeGrafter"/>
</dbReference>